<evidence type="ECO:0000313" key="2">
    <source>
        <dbReference type="Proteomes" id="UP000196331"/>
    </source>
</evidence>
<evidence type="ECO:0000313" key="1">
    <source>
        <dbReference type="EMBL" id="SJN13406.1"/>
    </source>
</evidence>
<name>A0A1R4I100_9GAMM</name>
<sequence length="46" mass="5299">MKRCKDVTIYAKIALEIVLETVLEIVLETVRRKESPETANMRGLTH</sequence>
<dbReference type="RefSeq" id="WP_172117590.1">
    <property type="nucleotide sequence ID" value="NZ_FUKM01000046.1"/>
</dbReference>
<dbReference type="EMBL" id="FUKM01000046">
    <property type="protein sequence ID" value="SJN13406.1"/>
    <property type="molecule type" value="Genomic_DNA"/>
</dbReference>
<accession>A0A1R4I100</accession>
<dbReference type="Proteomes" id="UP000196331">
    <property type="component" value="Unassembled WGS sequence"/>
</dbReference>
<reference evidence="1 2" key="1">
    <citation type="submission" date="2017-02" db="EMBL/GenBank/DDBJ databases">
        <authorList>
            <person name="Dridi B."/>
        </authorList>
    </citation>
    <scope>NUCLEOTIDE SEQUENCE [LARGE SCALE GENOMIC DNA]</scope>
    <source>
        <strain evidence="1 2">JB380</strain>
    </source>
</reference>
<comment type="caution">
    <text evidence="1">The sequence shown here is derived from an EMBL/GenBank/DDBJ whole genome shotgun (WGS) entry which is preliminary data.</text>
</comment>
<dbReference type="AlphaFoldDB" id="A0A1R4I100"/>
<gene>
    <name evidence="1" type="ORF">CZ787_10110</name>
</gene>
<proteinExistence type="predicted"/>
<protein>
    <submittedName>
        <fullName evidence="1">Uncharacterized protein</fullName>
    </submittedName>
</protein>
<organism evidence="1 2">
    <name type="scientific">Halomonas citrativorans</name>
    <dbReference type="NCBI Taxonomy" id="2742612"/>
    <lineage>
        <taxon>Bacteria</taxon>
        <taxon>Pseudomonadati</taxon>
        <taxon>Pseudomonadota</taxon>
        <taxon>Gammaproteobacteria</taxon>
        <taxon>Oceanospirillales</taxon>
        <taxon>Halomonadaceae</taxon>
        <taxon>Halomonas</taxon>
    </lineage>
</organism>